<feature type="chain" id="PRO_5013364039" evidence="2">
    <location>
        <begin position="28"/>
        <end position="360"/>
    </location>
</feature>
<evidence type="ECO:0000259" key="3">
    <source>
        <dbReference type="Pfam" id="PF25919"/>
    </source>
</evidence>
<evidence type="ECO:0000256" key="2">
    <source>
        <dbReference type="SAM" id="SignalP"/>
    </source>
</evidence>
<proteinExistence type="inferred from homology"/>
<dbReference type="InterPro" id="IPR006143">
    <property type="entry name" value="RND_pump_MFP"/>
</dbReference>
<evidence type="ECO:0000256" key="1">
    <source>
        <dbReference type="ARBA" id="ARBA00009477"/>
    </source>
</evidence>
<feature type="domain" description="Multidrug resistance protein MdtA-like C-terminal permuted SH3" evidence="4">
    <location>
        <begin position="292"/>
        <end position="348"/>
    </location>
</feature>
<dbReference type="Pfam" id="PF25967">
    <property type="entry name" value="RND-MFP_C"/>
    <property type="match status" value="1"/>
</dbReference>
<dbReference type="GO" id="GO:1990281">
    <property type="term" value="C:efflux pump complex"/>
    <property type="evidence" value="ECO:0007669"/>
    <property type="project" value="TreeGrafter"/>
</dbReference>
<dbReference type="PANTHER" id="PTHR30469">
    <property type="entry name" value="MULTIDRUG RESISTANCE PROTEIN MDTA"/>
    <property type="match status" value="1"/>
</dbReference>
<reference evidence="6" key="1">
    <citation type="submission" date="2017-02" db="EMBL/GenBank/DDBJ databases">
        <authorList>
            <person name="Varghese N."/>
            <person name="Submissions S."/>
        </authorList>
    </citation>
    <scope>NUCLEOTIDE SEQUENCE [LARGE SCALE GENOMIC DNA]</scope>
    <source>
        <strain evidence="6">DSM 24967</strain>
    </source>
</reference>
<dbReference type="Gene3D" id="2.40.50.100">
    <property type="match status" value="1"/>
</dbReference>
<dbReference type="SUPFAM" id="SSF111369">
    <property type="entry name" value="HlyD-like secretion proteins"/>
    <property type="match status" value="1"/>
</dbReference>
<dbReference type="Gene3D" id="2.40.420.20">
    <property type="match status" value="1"/>
</dbReference>
<dbReference type="Gene3D" id="2.40.30.170">
    <property type="match status" value="1"/>
</dbReference>
<comment type="similarity">
    <text evidence="1">Belongs to the membrane fusion protein (MFP) (TC 8.A.1) family.</text>
</comment>
<name>A0A1T4ZYR1_9BACT</name>
<accession>A0A1T4ZYR1</accession>
<feature type="domain" description="CusB-like barrel-sandwich hybrid" evidence="3">
    <location>
        <begin position="62"/>
        <end position="201"/>
    </location>
</feature>
<dbReference type="InterPro" id="IPR058790">
    <property type="entry name" value="BSH_CusB"/>
</dbReference>
<keyword evidence="6" id="KW-1185">Reference proteome</keyword>
<gene>
    <name evidence="5" type="ORF">SAMN05660349_00244</name>
</gene>
<feature type="signal peptide" evidence="2">
    <location>
        <begin position="1"/>
        <end position="27"/>
    </location>
</feature>
<dbReference type="NCBIfam" id="TIGR01730">
    <property type="entry name" value="RND_mfp"/>
    <property type="match status" value="1"/>
</dbReference>
<dbReference type="Pfam" id="PF25919">
    <property type="entry name" value="BSH_CusB"/>
    <property type="match status" value="1"/>
</dbReference>
<protein>
    <submittedName>
        <fullName evidence="5">RND family efflux transporter, MFP subunit</fullName>
    </submittedName>
</protein>
<evidence type="ECO:0000313" key="6">
    <source>
        <dbReference type="Proteomes" id="UP000190852"/>
    </source>
</evidence>
<dbReference type="Gene3D" id="1.10.287.470">
    <property type="entry name" value="Helix hairpin bin"/>
    <property type="match status" value="1"/>
</dbReference>
<dbReference type="RefSeq" id="WP_079681996.1">
    <property type="nucleotide sequence ID" value="NZ_FUYQ01000001.1"/>
</dbReference>
<dbReference type="AlphaFoldDB" id="A0A1T4ZYR1"/>
<organism evidence="5 6">
    <name type="scientific">Parabacteroides chartae</name>
    <dbReference type="NCBI Taxonomy" id="1037355"/>
    <lineage>
        <taxon>Bacteria</taxon>
        <taxon>Pseudomonadati</taxon>
        <taxon>Bacteroidota</taxon>
        <taxon>Bacteroidia</taxon>
        <taxon>Bacteroidales</taxon>
        <taxon>Tannerellaceae</taxon>
        <taxon>Parabacteroides</taxon>
    </lineage>
</organism>
<keyword evidence="2" id="KW-0732">Signal</keyword>
<dbReference type="PANTHER" id="PTHR30469:SF15">
    <property type="entry name" value="HLYD FAMILY OF SECRETION PROTEINS"/>
    <property type="match status" value="1"/>
</dbReference>
<dbReference type="Proteomes" id="UP000190852">
    <property type="component" value="Unassembled WGS sequence"/>
</dbReference>
<evidence type="ECO:0000313" key="5">
    <source>
        <dbReference type="EMBL" id="SKB27523.1"/>
    </source>
</evidence>
<dbReference type="PROSITE" id="PS51257">
    <property type="entry name" value="PROKAR_LIPOPROTEIN"/>
    <property type="match status" value="1"/>
</dbReference>
<dbReference type="GO" id="GO:0015562">
    <property type="term" value="F:efflux transmembrane transporter activity"/>
    <property type="evidence" value="ECO:0007669"/>
    <property type="project" value="TreeGrafter"/>
</dbReference>
<sequence length="360" mass="38872">MKKMRSILSIIAGIAALGIATSCSSDAERKQTSTAVKVTTVNPTVQQNDGIVANGQIRSLDVANIGTRIMGTVNKVHVRVGQKVAKGAPLVSIQDDELAAKEGQTSAMIAEAKAALEIAEKDYKRYQTLFEKKSVSRKELENVTLNYQSIQAKYNAALNMQKEVAAHRGYTQLRAPFDGVVTQVSADNGMLASPGMPLVVIEKPGTLEVIASVTESDIPYITEGMQAHITVKSMNKTFATTVREKSPSSTTTGGQYIIKLSLPDSAKTGVYTGMYVHVFIPVAKKETASKGLLIPQSALIEKDQLKGVYIVTTDNKALLRWVRLGKQWGDQVEVLSGLIPQDKVVTSSQGRLYNSCLIAE</sequence>
<dbReference type="EMBL" id="FUYQ01000001">
    <property type="protein sequence ID" value="SKB27523.1"/>
    <property type="molecule type" value="Genomic_DNA"/>
</dbReference>
<dbReference type="InterPro" id="IPR058627">
    <property type="entry name" value="MdtA-like_C"/>
</dbReference>
<evidence type="ECO:0000259" key="4">
    <source>
        <dbReference type="Pfam" id="PF25967"/>
    </source>
</evidence>